<dbReference type="Gene3D" id="1.10.10.10">
    <property type="entry name" value="Winged helix-like DNA-binding domain superfamily/Winged helix DNA-binding domain"/>
    <property type="match status" value="1"/>
</dbReference>
<comment type="caution">
    <text evidence="2">The sequence shown here is derived from an EMBL/GenBank/DDBJ whole genome shotgun (WGS) entry which is preliminary data.</text>
</comment>
<organism evidence="2 3">
    <name type="scientific">Actinomadura barringtoniae</name>
    <dbReference type="NCBI Taxonomy" id="1427535"/>
    <lineage>
        <taxon>Bacteria</taxon>
        <taxon>Bacillati</taxon>
        <taxon>Actinomycetota</taxon>
        <taxon>Actinomycetes</taxon>
        <taxon>Streptosporangiales</taxon>
        <taxon>Thermomonosporaceae</taxon>
        <taxon>Actinomadura</taxon>
    </lineage>
</organism>
<dbReference type="InterPro" id="IPR000835">
    <property type="entry name" value="HTH_MarR-typ"/>
</dbReference>
<dbReference type="PROSITE" id="PS50995">
    <property type="entry name" value="HTH_MARR_2"/>
    <property type="match status" value="1"/>
</dbReference>
<dbReference type="AlphaFoldDB" id="A0A939PN32"/>
<dbReference type="PANTHER" id="PTHR33164">
    <property type="entry name" value="TRANSCRIPTIONAL REGULATOR, MARR FAMILY"/>
    <property type="match status" value="1"/>
</dbReference>
<dbReference type="SUPFAM" id="SSF46785">
    <property type="entry name" value="Winged helix' DNA-binding domain"/>
    <property type="match status" value="1"/>
</dbReference>
<reference evidence="2" key="1">
    <citation type="submission" date="2021-03" db="EMBL/GenBank/DDBJ databases">
        <authorList>
            <person name="Kanchanasin P."/>
            <person name="Saeng-In P."/>
            <person name="Phongsopitanun W."/>
            <person name="Yuki M."/>
            <person name="Kudo T."/>
            <person name="Ohkuma M."/>
            <person name="Tanasupawat S."/>
        </authorList>
    </citation>
    <scope>NUCLEOTIDE SEQUENCE</scope>
    <source>
        <strain evidence="2">GKU 128</strain>
    </source>
</reference>
<gene>
    <name evidence="2" type="ORF">J4573_38785</name>
</gene>
<evidence type="ECO:0000313" key="3">
    <source>
        <dbReference type="Proteomes" id="UP000669179"/>
    </source>
</evidence>
<proteinExistence type="predicted"/>
<name>A0A939PN32_9ACTN</name>
<dbReference type="GO" id="GO:0003700">
    <property type="term" value="F:DNA-binding transcription factor activity"/>
    <property type="evidence" value="ECO:0007669"/>
    <property type="project" value="InterPro"/>
</dbReference>
<evidence type="ECO:0000259" key="1">
    <source>
        <dbReference type="PROSITE" id="PS50995"/>
    </source>
</evidence>
<dbReference type="Proteomes" id="UP000669179">
    <property type="component" value="Unassembled WGS sequence"/>
</dbReference>
<protein>
    <submittedName>
        <fullName evidence="2">Winged helix-turn-helix transcriptional regulator</fullName>
    </submittedName>
</protein>
<feature type="domain" description="HTH marR-type" evidence="1">
    <location>
        <begin position="13"/>
        <end position="143"/>
    </location>
</feature>
<dbReference type="GO" id="GO:0006950">
    <property type="term" value="P:response to stress"/>
    <property type="evidence" value="ECO:0007669"/>
    <property type="project" value="TreeGrafter"/>
</dbReference>
<keyword evidence="3" id="KW-1185">Reference proteome</keyword>
<dbReference type="InterPro" id="IPR036390">
    <property type="entry name" value="WH_DNA-bd_sf"/>
</dbReference>
<dbReference type="Pfam" id="PF12802">
    <property type="entry name" value="MarR_2"/>
    <property type="match status" value="1"/>
</dbReference>
<accession>A0A939PN32</accession>
<dbReference type="PANTHER" id="PTHR33164:SF103">
    <property type="entry name" value="REGULATORY PROTEIN MARR"/>
    <property type="match status" value="1"/>
</dbReference>
<dbReference type="InterPro" id="IPR036388">
    <property type="entry name" value="WH-like_DNA-bd_sf"/>
</dbReference>
<sequence length="147" mass="16058">MSEQRVWTGPEPDEITAWTIVQAGHVVGRRFWSMLGTVGLTPVQFGVLLHLDLKPGLGNAELARIVMITPQSMSELMVSLEELGLVERDPSLGRGRRVAARLTEAGRRRLAQCAELVDDVEASLDLPRDQATALNAGLRHILTTPSP</sequence>
<dbReference type="RefSeq" id="WP_208261121.1">
    <property type="nucleotide sequence ID" value="NZ_JAGEOJ010000019.1"/>
</dbReference>
<dbReference type="InterPro" id="IPR039422">
    <property type="entry name" value="MarR/SlyA-like"/>
</dbReference>
<dbReference type="SMART" id="SM00347">
    <property type="entry name" value="HTH_MARR"/>
    <property type="match status" value="1"/>
</dbReference>
<evidence type="ECO:0000313" key="2">
    <source>
        <dbReference type="EMBL" id="MBO2453093.1"/>
    </source>
</evidence>
<dbReference type="EMBL" id="JAGEOJ010000019">
    <property type="protein sequence ID" value="MBO2453093.1"/>
    <property type="molecule type" value="Genomic_DNA"/>
</dbReference>